<sequence length="614" mass="69055">MADGTDLTSPSSPTLNLKYGEECLRLIKCEYSILAARPLPRAGSAAAPERYMDMFLFSKASIISTNASLLSSSLSVVCEAIEKRDYLMFVLFPMYENKYFCFLKKSTMVVTLRYTLSTLRDVLEYIVLHYKGRNNLDNNDDRHNDKTTRRVRGNTLAGWEANVLDSEAGFDAIVESFALSHDIGILMNKSNPNTNLSYNVHIQFPTIYITHTEDSLTWDENDRERLSALPYTPFISNIRRKHLTQGPMNFDPTDQNQQPLTMEASSNEDIAVGWYFDEGANDFVRLYMKPNVFKSTPSQDNAQLNDYEDGSLLFVCPSQLAVKYVEGFSARGQVTFERVTVYDKTKLNCQLVRIHGGLETCLIDKVTDIFFLSAEGTPIAHVDPHAAVCELIKNLTAENSNLDQGAKEITIVDVPFIKSFRELADHDTGQRLFNLRVGVAITDGECVYRYQTADKIDDAGTLNALVDTMPGKTYALCHRIDYAPQSPASLCMSLTNMDIYMSAIANNIPEGRSVIYKTLEGLLAFLLKIGFSGTAPYCGDPLSVHRIYKNVRTFERHLFDNNGTASINMSAFTFEAENGDCDFIHLKDWIETNSGLTYTPCTRDSERQNKIPML</sequence>
<reference evidence="1 2" key="1">
    <citation type="journal article" date="2021" name="Elife">
        <title>Chloroplast acquisition without the gene transfer in kleptoplastic sea slugs, Plakobranchus ocellatus.</title>
        <authorList>
            <person name="Maeda T."/>
            <person name="Takahashi S."/>
            <person name="Yoshida T."/>
            <person name="Shimamura S."/>
            <person name="Takaki Y."/>
            <person name="Nagai Y."/>
            <person name="Toyoda A."/>
            <person name="Suzuki Y."/>
            <person name="Arimoto A."/>
            <person name="Ishii H."/>
            <person name="Satoh N."/>
            <person name="Nishiyama T."/>
            <person name="Hasebe M."/>
            <person name="Maruyama T."/>
            <person name="Minagawa J."/>
            <person name="Obokata J."/>
            <person name="Shigenobu S."/>
        </authorList>
    </citation>
    <scope>NUCLEOTIDE SEQUENCE [LARGE SCALE GENOMIC DNA]</scope>
</reference>
<dbReference type="Proteomes" id="UP000762676">
    <property type="component" value="Unassembled WGS sequence"/>
</dbReference>
<dbReference type="EMBL" id="BMAT01011622">
    <property type="protein sequence ID" value="GFR75985.1"/>
    <property type="molecule type" value="Genomic_DNA"/>
</dbReference>
<accession>A0AAV4FTH0</accession>
<comment type="caution">
    <text evidence="1">The sequence shown here is derived from an EMBL/GenBank/DDBJ whole genome shotgun (WGS) entry which is preliminary data.</text>
</comment>
<dbReference type="AlphaFoldDB" id="A0AAV4FTH0"/>
<gene>
    <name evidence="1" type="ORF">ElyMa_005789100</name>
</gene>
<organism evidence="1 2">
    <name type="scientific">Elysia marginata</name>
    <dbReference type="NCBI Taxonomy" id="1093978"/>
    <lineage>
        <taxon>Eukaryota</taxon>
        <taxon>Metazoa</taxon>
        <taxon>Spiralia</taxon>
        <taxon>Lophotrochozoa</taxon>
        <taxon>Mollusca</taxon>
        <taxon>Gastropoda</taxon>
        <taxon>Heterobranchia</taxon>
        <taxon>Euthyneura</taxon>
        <taxon>Panpulmonata</taxon>
        <taxon>Sacoglossa</taxon>
        <taxon>Placobranchoidea</taxon>
        <taxon>Plakobranchidae</taxon>
        <taxon>Elysia</taxon>
    </lineage>
</organism>
<protein>
    <submittedName>
        <fullName evidence="1">Uncharacterized protein</fullName>
    </submittedName>
</protein>
<name>A0AAV4FTH0_9GAST</name>
<proteinExistence type="predicted"/>
<evidence type="ECO:0000313" key="1">
    <source>
        <dbReference type="EMBL" id="GFR75985.1"/>
    </source>
</evidence>
<evidence type="ECO:0000313" key="2">
    <source>
        <dbReference type="Proteomes" id="UP000762676"/>
    </source>
</evidence>
<keyword evidence="2" id="KW-1185">Reference proteome</keyword>